<feature type="compositionally biased region" description="Basic residues" evidence="1">
    <location>
        <begin position="197"/>
        <end position="214"/>
    </location>
</feature>
<feature type="compositionally biased region" description="Basic residues" evidence="1">
    <location>
        <begin position="119"/>
        <end position="130"/>
    </location>
</feature>
<feature type="non-terminal residue" evidence="2">
    <location>
        <position position="1"/>
    </location>
</feature>
<protein>
    <submittedName>
        <fullName evidence="2">4-hydroxy-tetrahydrodipicolinate reductase</fullName>
        <ecNumber evidence="2">1.17.1.8</ecNumber>
    </submittedName>
</protein>
<dbReference type="EC" id="1.17.1.8" evidence="2"/>
<keyword evidence="2" id="KW-0560">Oxidoreductase</keyword>
<proteinExistence type="predicted"/>
<feature type="compositionally biased region" description="Basic residues" evidence="1">
    <location>
        <begin position="26"/>
        <end position="60"/>
    </location>
</feature>
<sequence length="268" mass="28890">DHEHLHPGPAGFVVGCRGGAADQRRGAGRPRPHGHRGGHGGQRRRRPRAGRDGRRRRLAVRHRECRGAGRRGLHPARRRHGQHPVLHRQQHPLRRGDDGDRRGPARHDRRVAGAQAGRGRGRRPQLRHRRGPADEVRPGGGPLLPVGGDRGDAPPRQGRRPVRHGGPHRPPRGRGPADRRPPGVPGRHDRLAARCPGRGRRGRGRARGPAHRSGRAPGGAHGRGGGDPDPAPRLLRPRVVHARRAAGGAPDRPAARPDGGDRGPPGPL</sequence>
<feature type="non-terminal residue" evidence="2">
    <location>
        <position position="268"/>
    </location>
</feature>
<feature type="compositionally biased region" description="Basic and acidic residues" evidence="1">
    <location>
        <begin position="94"/>
        <end position="106"/>
    </location>
</feature>
<accession>A0A6J4HTI1</accession>
<gene>
    <name evidence="2" type="ORF">AVDCRST_MAG52-1176</name>
</gene>
<feature type="compositionally biased region" description="Gly residues" evidence="1">
    <location>
        <begin position="216"/>
        <end position="227"/>
    </location>
</feature>
<dbReference type="AlphaFoldDB" id="A0A6J4HTI1"/>
<feature type="compositionally biased region" description="Basic and acidic residues" evidence="1">
    <location>
        <begin position="175"/>
        <end position="192"/>
    </location>
</feature>
<name>A0A6J4HTI1_9ACTN</name>
<reference evidence="2" key="1">
    <citation type="submission" date="2020-02" db="EMBL/GenBank/DDBJ databases">
        <authorList>
            <person name="Meier V. D."/>
        </authorList>
    </citation>
    <scope>NUCLEOTIDE SEQUENCE</scope>
    <source>
        <strain evidence="2">AVDCRST_MAG52</strain>
    </source>
</reference>
<dbReference type="EMBL" id="CADCTN010000075">
    <property type="protein sequence ID" value="CAA9232448.1"/>
    <property type="molecule type" value="Genomic_DNA"/>
</dbReference>
<feature type="region of interest" description="Disordered" evidence="1">
    <location>
        <begin position="1"/>
        <end position="268"/>
    </location>
</feature>
<evidence type="ECO:0000313" key="2">
    <source>
        <dbReference type="EMBL" id="CAA9232448.1"/>
    </source>
</evidence>
<feature type="compositionally biased region" description="Basic residues" evidence="1">
    <location>
        <begin position="68"/>
        <end position="93"/>
    </location>
</feature>
<feature type="compositionally biased region" description="Basic residues" evidence="1">
    <location>
        <begin position="235"/>
        <end position="244"/>
    </location>
</feature>
<organism evidence="2">
    <name type="scientific">uncultured Blastococcus sp</name>
    <dbReference type="NCBI Taxonomy" id="217144"/>
    <lineage>
        <taxon>Bacteria</taxon>
        <taxon>Bacillati</taxon>
        <taxon>Actinomycetota</taxon>
        <taxon>Actinomycetes</taxon>
        <taxon>Geodermatophilales</taxon>
        <taxon>Geodermatophilaceae</taxon>
        <taxon>Blastococcus</taxon>
        <taxon>environmental samples</taxon>
    </lineage>
</organism>
<dbReference type="GO" id="GO:0008839">
    <property type="term" value="F:4-hydroxy-tetrahydrodipicolinate reductase"/>
    <property type="evidence" value="ECO:0007669"/>
    <property type="project" value="UniProtKB-EC"/>
</dbReference>
<evidence type="ECO:0000256" key="1">
    <source>
        <dbReference type="SAM" id="MobiDB-lite"/>
    </source>
</evidence>
<feature type="compositionally biased region" description="Basic residues" evidence="1">
    <location>
        <begin position="157"/>
        <end position="172"/>
    </location>
</feature>